<keyword evidence="3" id="KW-1185">Reference proteome</keyword>
<feature type="domain" description="PRISE-like Rossmann-fold" evidence="2">
    <location>
        <begin position="179"/>
        <end position="433"/>
    </location>
</feature>
<dbReference type="PANTHER" id="PTHR32487">
    <property type="entry name" value="3-OXO-DELTA(4,5)-STEROID 5-BETA-REDUCTASE"/>
    <property type="match status" value="1"/>
</dbReference>
<keyword evidence="1" id="KW-1133">Transmembrane helix</keyword>
<feature type="transmembrane region" description="Helical" evidence="1">
    <location>
        <begin position="84"/>
        <end position="104"/>
    </location>
</feature>
<dbReference type="InterPro" id="IPR055222">
    <property type="entry name" value="PRISE-like_Rossmann-fold"/>
</dbReference>
<evidence type="ECO:0000256" key="1">
    <source>
        <dbReference type="SAM" id="Phobius"/>
    </source>
</evidence>
<accession>A0AB40B811</accession>
<dbReference type="Pfam" id="PF22917">
    <property type="entry name" value="PRISE"/>
    <property type="match status" value="1"/>
</dbReference>
<evidence type="ECO:0000313" key="4">
    <source>
        <dbReference type="RefSeq" id="XP_039123395.1"/>
    </source>
</evidence>
<dbReference type="SUPFAM" id="SSF51735">
    <property type="entry name" value="NAD(P)-binding Rossmann-fold domains"/>
    <property type="match status" value="1"/>
</dbReference>
<protein>
    <submittedName>
        <fullName evidence="4">3-oxo-Delta(4,5)-steroid 5-beta-reductase</fullName>
    </submittedName>
</protein>
<keyword evidence="1" id="KW-0812">Transmembrane</keyword>
<dbReference type="GeneID" id="120260014"/>
<evidence type="ECO:0000259" key="2">
    <source>
        <dbReference type="Pfam" id="PF22917"/>
    </source>
</evidence>
<name>A0AB40B811_DIOCR</name>
<keyword evidence="1" id="KW-0472">Membrane</keyword>
<dbReference type="PANTHER" id="PTHR32487:SF12">
    <property type="entry name" value="3-OXO-DELTA(4,5)-STEROID 5-BETA-REDUCTASE"/>
    <property type="match status" value="1"/>
</dbReference>
<dbReference type="GO" id="GO:0016627">
    <property type="term" value="F:oxidoreductase activity, acting on the CH-CH group of donors"/>
    <property type="evidence" value="ECO:0007669"/>
    <property type="project" value="UniProtKB-ARBA"/>
</dbReference>
<reference evidence="4" key="1">
    <citation type="submission" date="2025-08" db="UniProtKB">
        <authorList>
            <consortium name="RefSeq"/>
        </authorList>
    </citation>
    <scope>IDENTIFICATION</scope>
</reference>
<sequence>MDYEAVKKYKEEMNKYQRKQEKKRRSRLMLGGGNCLNESVPETTRHLAVDTILGRSSSEKHVTRQYGRCKTRTKISRRRKMRIVAWRKHLSAVAVSGAGLFMLVHNHLSMATKKRVALVAGVTGLVGRELAKSLLSLKSQWGIIYGAARQWKTETLDHFSDPAYYFVDCDFLDEEYTLRKLSPLADQITHLFWVTWASQCTLETVDCCNLNRSMLSNVLDALLLSTNNSSLSHVSLQTGTAHYVSLQVPKFGSERDQYYDENSPRVVVDGGGEALNFYYTLEDLLRERLARRRIGWSVHRPGLLLGVSTRSHFNFIGTLCVYGSICRHLGLPFTFYGDRKCWEQPFMDVSDSRLVADQLIWWACLTHCGHSDNQGQAFNAVNGATYTWSQIWPALSYTFCGGDDGGFSEEKTYMELMGDKGDVWGEMVHKYQLCPTSMEEMANWMLLDSAFRFPVNLLVTREKAYSLGFTTVHDVDTAASILYWVDRMREERLIPYLD</sequence>
<dbReference type="RefSeq" id="XP_039123395.1">
    <property type="nucleotide sequence ID" value="XM_039267461.1"/>
</dbReference>
<dbReference type="Proteomes" id="UP001515500">
    <property type="component" value="Chromosome 5"/>
</dbReference>
<proteinExistence type="predicted"/>
<organism evidence="3 4">
    <name type="scientific">Dioscorea cayennensis subsp. rotundata</name>
    <name type="common">White Guinea yam</name>
    <name type="synonym">Dioscorea rotundata</name>
    <dbReference type="NCBI Taxonomy" id="55577"/>
    <lineage>
        <taxon>Eukaryota</taxon>
        <taxon>Viridiplantae</taxon>
        <taxon>Streptophyta</taxon>
        <taxon>Embryophyta</taxon>
        <taxon>Tracheophyta</taxon>
        <taxon>Spermatophyta</taxon>
        <taxon>Magnoliopsida</taxon>
        <taxon>Liliopsida</taxon>
        <taxon>Dioscoreales</taxon>
        <taxon>Dioscoreaceae</taxon>
        <taxon>Dioscorea</taxon>
    </lineage>
</organism>
<dbReference type="Gene3D" id="3.40.50.720">
    <property type="entry name" value="NAD(P)-binding Rossmann-like Domain"/>
    <property type="match status" value="1"/>
</dbReference>
<dbReference type="AlphaFoldDB" id="A0AB40B811"/>
<evidence type="ECO:0000313" key="3">
    <source>
        <dbReference type="Proteomes" id="UP001515500"/>
    </source>
</evidence>
<dbReference type="InterPro" id="IPR036291">
    <property type="entry name" value="NAD(P)-bd_dom_sf"/>
</dbReference>
<gene>
    <name evidence="4" type="primary">LOC120260014</name>
</gene>